<sequence>MKSVLTLVSGREDRVLRRIRISEIVRNPNQPRRYFDPEAIATLAESIRQYGVLNPLTVRRTANGGYELVAGERRLRAARVAGLTDVPCLLINADGEDSSVIALVENLQRRDLDFFEEANGFKRLIEQFGLTQEEAARKVGKTQSAVANKLRLLRLSQQNMELIRCNNLTERHARALLRLNDEADRINVTNYIIEHELNVSRTEEYIDEFLKAKENPQPVVEPESGKHVVRLFKDVRFFLNTLNRAVGVMVDAGIGATVKQQESDDGLTLTICIPHAKG</sequence>
<dbReference type="Gene3D" id="3.90.1530.30">
    <property type="match status" value="1"/>
</dbReference>
<evidence type="ECO:0000259" key="2">
    <source>
        <dbReference type="PROSITE" id="PS50943"/>
    </source>
</evidence>
<dbReference type="InterPro" id="IPR001387">
    <property type="entry name" value="Cro/C1-type_HTH"/>
</dbReference>
<dbReference type="InterPro" id="IPR050336">
    <property type="entry name" value="Chromosome_partition/occlusion"/>
</dbReference>
<dbReference type="PANTHER" id="PTHR33375">
    <property type="entry name" value="CHROMOSOME-PARTITIONING PROTEIN PARB-RELATED"/>
    <property type="match status" value="1"/>
</dbReference>
<evidence type="ECO:0000256" key="1">
    <source>
        <dbReference type="ARBA" id="ARBA00006295"/>
    </source>
</evidence>
<dbReference type="InterPro" id="IPR036086">
    <property type="entry name" value="ParB/Sulfiredoxin_sf"/>
</dbReference>
<dbReference type="EMBL" id="JACOPK010000008">
    <property type="protein sequence ID" value="MBC5696133.1"/>
    <property type="molecule type" value="Genomic_DNA"/>
</dbReference>
<reference evidence="3 4" key="1">
    <citation type="submission" date="2020-08" db="EMBL/GenBank/DDBJ databases">
        <title>Genome public.</title>
        <authorList>
            <person name="Liu C."/>
            <person name="Sun Q."/>
        </authorList>
    </citation>
    <scope>NUCLEOTIDE SEQUENCE [LARGE SCALE GENOMIC DNA]</scope>
    <source>
        <strain evidence="3 4">M2</strain>
    </source>
</reference>
<dbReference type="PANTHER" id="PTHR33375:SF8">
    <property type="entry name" value="NUCLEOID OCCLUSION PROTEIN"/>
    <property type="match status" value="1"/>
</dbReference>
<comment type="similarity">
    <text evidence="1">Belongs to the ParB family.</text>
</comment>
<dbReference type="Pfam" id="PF02195">
    <property type="entry name" value="ParB_N"/>
    <property type="match status" value="1"/>
</dbReference>
<name>A0ABR7GP88_9FIRM</name>
<dbReference type="NCBIfam" id="TIGR00180">
    <property type="entry name" value="parB_part"/>
    <property type="match status" value="1"/>
</dbReference>
<gene>
    <name evidence="3" type="ORF">H8S02_09270</name>
</gene>
<comment type="caution">
    <text evidence="3">The sequence shown here is derived from an EMBL/GenBank/DDBJ whole genome shotgun (WGS) entry which is preliminary data.</text>
</comment>
<dbReference type="Proteomes" id="UP000641741">
    <property type="component" value="Unassembled WGS sequence"/>
</dbReference>
<dbReference type="InterPro" id="IPR041468">
    <property type="entry name" value="HTH_ParB/Spo0J"/>
</dbReference>
<proteinExistence type="inferred from homology"/>
<dbReference type="PROSITE" id="PS50943">
    <property type="entry name" value="HTH_CROC1"/>
    <property type="match status" value="1"/>
</dbReference>
<dbReference type="Gene3D" id="1.10.10.2830">
    <property type="match status" value="1"/>
</dbReference>
<accession>A0ABR7GP88</accession>
<dbReference type="CDD" id="cd16393">
    <property type="entry name" value="SPO0J_N"/>
    <property type="match status" value="1"/>
</dbReference>
<evidence type="ECO:0000313" key="4">
    <source>
        <dbReference type="Proteomes" id="UP000641741"/>
    </source>
</evidence>
<dbReference type="InterPro" id="IPR003115">
    <property type="entry name" value="ParB_N"/>
</dbReference>
<dbReference type="SUPFAM" id="SSF110849">
    <property type="entry name" value="ParB/Sulfiredoxin"/>
    <property type="match status" value="1"/>
</dbReference>
<dbReference type="SUPFAM" id="SSF109709">
    <property type="entry name" value="KorB DNA-binding domain-like"/>
    <property type="match status" value="1"/>
</dbReference>
<dbReference type="CDD" id="cd00093">
    <property type="entry name" value="HTH_XRE"/>
    <property type="match status" value="1"/>
</dbReference>
<evidence type="ECO:0000313" key="3">
    <source>
        <dbReference type="EMBL" id="MBC5696133.1"/>
    </source>
</evidence>
<dbReference type="SMART" id="SM00470">
    <property type="entry name" value="ParB"/>
    <property type="match status" value="1"/>
</dbReference>
<organism evidence="3 4">
    <name type="scientific">Agathobaculum hominis</name>
    <dbReference type="NCBI Taxonomy" id="2763014"/>
    <lineage>
        <taxon>Bacteria</taxon>
        <taxon>Bacillati</taxon>
        <taxon>Bacillota</taxon>
        <taxon>Clostridia</taxon>
        <taxon>Eubacteriales</taxon>
        <taxon>Butyricicoccaceae</taxon>
        <taxon>Agathobaculum</taxon>
    </lineage>
</organism>
<protein>
    <submittedName>
        <fullName evidence="3">ParB/RepB/Spo0J family partition protein</fullName>
    </submittedName>
</protein>
<dbReference type="InterPro" id="IPR004437">
    <property type="entry name" value="ParB/RepB/Spo0J"/>
</dbReference>
<feature type="domain" description="HTH cro/C1-type" evidence="2">
    <location>
        <begin position="121"/>
        <end position="148"/>
    </location>
</feature>
<dbReference type="Pfam" id="PF17762">
    <property type="entry name" value="HTH_ParB"/>
    <property type="match status" value="1"/>
</dbReference>
<keyword evidence="4" id="KW-1185">Reference proteome</keyword>